<reference evidence="10" key="1">
    <citation type="submission" date="2017-01" db="EMBL/GenBank/DDBJ databases">
        <title>Comparative genomics of anhydrobiosis in the tardigrade Hypsibius dujardini.</title>
        <authorList>
            <person name="Yoshida Y."/>
            <person name="Koutsovoulos G."/>
            <person name="Laetsch D."/>
            <person name="Stevens L."/>
            <person name="Kumar S."/>
            <person name="Horikawa D."/>
            <person name="Ishino K."/>
            <person name="Komine S."/>
            <person name="Tomita M."/>
            <person name="Blaxter M."/>
            <person name="Arakawa K."/>
        </authorList>
    </citation>
    <scope>NUCLEOTIDE SEQUENCE [LARGE SCALE GENOMIC DNA]</scope>
    <source>
        <strain evidence="10">Z151</strain>
    </source>
</reference>
<evidence type="ECO:0000313" key="9">
    <source>
        <dbReference type="EMBL" id="OWA51107.1"/>
    </source>
</evidence>
<comment type="cofactor">
    <cofactor evidence="6 7">
        <name>Zn(2+)</name>
        <dbReference type="ChEBI" id="CHEBI:29105"/>
    </cofactor>
    <text evidence="6 7">Binds 1 zinc ion per subunit.</text>
</comment>
<keyword evidence="7" id="KW-0732">Signal</keyword>
<evidence type="ECO:0000256" key="1">
    <source>
        <dbReference type="ARBA" id="ARBA00022670"/>
    </source>
</evidence>
<dbReference type="PROSITE" id="PS51864">
    <property type="entry name" value="ASTACIN"/>
    <property type="match status" value="1"/>
</dbReference>
<keyword evidence="4 6" id="KW-0862">Zinc</keyword>
<evidence type="ECO:0000256" key="7">
    <source>
        <dbReference type="RuleBase" id="RU361183"/>
    </source>
</evidence>
<accession>A0A9X6NBF8</accession>
<keyword evidence="3 7" id="KW-0378">Hydrolase</keyword>
<dbReference type="GO" id="GO:0004222">
    <property type="term" value="F:metalloendopeptidase activity"/>
    <property type="evidence" value="ECO:0007669"/>
    <property type="project" value="UniProtKB-UniRule"/>
</dbReference>
<feature type="signal peptide" evidence="7">
    <location>
        <begin position="1"/>
        <end position="21"/>
    </location>
</feature>
<dbReference type="SUPFAM" id="SSF55486">
    <property type="entry name" value="Metalloproteases ('zincins'), catalytic domain"/>
    <property type="match status" value="1"/>
</dbReference>
<sequence>MQILRLTILMHLASCCSLTVAAAVGRSVCFKDGNNGLGDGILHQLIHSLGFFHENSQSDRSTYLSINVCNIIDKSTCHAKFWAYSEETYGQPYDFGSIMHLSKYEFSEDQKSSSFNSKYPYSHCEIGQREGLSPNDQARINSMYPLPRGQYPVPVPTSCPARLVPGIEPETLPYALTDKQSWNPCKPYFGA</sequence>
<evidence type="ECO:0000256" key="2">
    <source>
        <dbReference type="ARBA" id="ARBA00022723"/>
    </source>
</evidence>
<evidence type="ECO:0000256" key="5">
    <source>
        <dbReference type="ARBA" id="ARBA00023049"/>
    </source>
</evidence>
<keyword evidence="2 6" id="KW-0479">Metal-binding</keyword>
<feature type="chain" id="PRO_5041011713" description="Metalloendopeptidase" evidence="7">
    <location>
        <begin position="22"/>
        <end position="191"/>
    </location>
</feature>
<dbReference type="PANTHER" id="PTHR10127">
    <property type="entry name" value="DISCOIDIN, CUB, EGF, LAMININ , AND ZINC METALLOPROTEASE DOMAIN CONTAINING"/>
    <property type="match status" value="1"/>
</dbReference>
<dbReference type="PRINTS" id="PR00480">
    <property type="entry name" value="ASTACIN"/>
</dbReference>
<proteinExistence type="predicted"/>
<dbReference type="InterPro" id="IPR001506">
    <property type="entry name" value="Peptidase_M12A"/>
</dbReference>
<comment type="caution">
    <text evidence="9">The sequence shown here is derived from an EMBL/GenBank/DDBJ whole genome shotgun (WGS) entry which is preliminary data.</text>
</comment>
<feature type="binding site" evidence="6">
    <location>
        <position position="53"/>
    </location>
    <ligand>
        <name>Zn(2+)</name>
        <dbReference type="ChEBI" id="CHEBI:29105"/>
        <note>catalytic</note>
    </ligand>
</feature>
<keyword evidence="1 7" id="KW-0645">Protease</keyword>
<evidence type="ECO:0000259" key="8">
    <source>
        <dbReference type="PROSITE" id="PS51864"/>
    </source>
</evidence>
<dbReference type="GO" id="GO:0006508">
    <property type="term" value="P:proteolysis"/>
    <property type="evidence" value="ECO:0007669"/>
    <property type="project" value="UniProtKB-KW"/>
</dbReference>
<evidence type="ECO:0000256" key="6">
    <source>
        <dbReference type="PROSITE-ProRule" id="PRU01211"/>
    </source>
</evidence>
<evidence type="ECO:0000313" key="10">
    <source>
        <dbReference type="Proteomes" id="UP000192578"/>
    </source>
</evidence>
<dbReference type="Gene3D" id="3.40.390.10">
    <property type="entry name" value="Collagenase (Catalytic Domain)"/>
    <property type="match status" value="1"/>
</dbReference>
<dbReference type="GO" id="GO:0008270">
    <property type="term" value="F:zinc ion binding"/>
    <property type="evidence" value="ECO:0007669"/>
    <property type="project" value="UniProtKB-UniRule"/>
</dbReference>
<dbReference type="Pfam" id="PF01400">
    <property type="entry name" value="Astacin"/>
    <property type="match status" value="1"/>
</dbReference>
<feature type="binding site" evidence="6">
    <location>
        <position position="43"/>
    </location>
    <ligand>
        <name>Zn(2+)</name>
        <dbReference type="ChEBI" id="CHEBI:29105"/>
        <note>catalytic</note>
    </ligand>
</feature>
<evidence type="ECO:0000256" key="4">
    <source>
        <dbReference type="ARBA" id="ARBA00022833"/>
    </source>
</evidence>
<protein>
    <recommendedName>
        <fullName evidence="7">Metalloendopeptidase</fullName>
        <ecNumber evidence="7">3.4.24.-</ecNumber>
    </recommendedName>
</protein>
<gene>
    <name evidence="9" type="ORF">BV898_15606</name>
</gene>
<dbReference type="OrthoDB" id="291007at2759"/>
<comment type="caution">
    <text evidence="6">Lacks conserved residue(s) required for the propagation of feature annotation.</text>
</comment>
<keyword evidence="10" id="KW-1185">Reference proteome</keyword>
<evidence type="ECO:0000256" key="3">
    <source>
        <dbReference type="ARBA" id="ARBA00022801"/>
    </source>
</evidence>
<feature type="domain" description="Peptidase M12A" evidence="8">
    <location>
        <begin position="1"/>
        <end position="147"/>
    </location>
</feature>
<dbReference type="InterPro" id="IPR024079">
    <property type="entry name" value="MetalloPept_cat_dom_sf"/>
</dbReference>
<feature type="binding site" evidence="6">
    <location>
        <position position="47"/>
    </location>
    <ligand>
        <name>Zn(2+)</name>
        <dbReference type="ChEBI" id="CHEBI:29105"/>
        <note>catalytic</note>
    </ligand>
</feature>
<dbReference type="EMBL" id="MTYJ01000214">
    <property type="protein sequence ID" value="OWA51107.1"/>
    <property type="molecule type" value="Genomic_DNA"/>
</dbReference>
<keyword evidence="5 7" id="KW-0482">Metalloprotease</keyword>
<organism evidence="9 10">
    <name type="scientific">Hypsibius exemplaris</name>
    <name type="common">Freshwater tardigrade</name>
    <dbReference type="NCBI Taxonomy" id="2072580"/>
    <lineage>
        <taxon>Eukaryota</taxon>
        <taxon>Metazoa</taxon>
        <taxon>Ecdysozoa</taxon>
        <taxon>Tardigrada</taxon>
        <taxon>Eutardigrada</taxon>
        <taxon>Parachela</taxon>
        <taxon>Hypsibioidea</taxon>
        <taxon>Hypsibiidae</taxon>
        <taxon>Hypsibius</taxon>
    </lineage>
</organism>
<dbReference type="Proteomes" id="UP000192578">
    <property type="component" value="Unassembled WGS sequence"/>
</dbReference>
<name>A0A9X6NBF8_HYPEX</name>
<dbReference type="AlphaFoldDB" id="A0A9X6NBF8"/>
<dbReference type="PANTHER" id="PTHR10127:SF780">
    <property type="entry name" value="METALLOENDOPEPTIDASE"/>
    <property type="match status" value="1"/>
</dbReference>
<dbReference type="EC" id="3.4.24.-" evidence="7"/>